<reference evidence="3 4" key="1">
    <citation type="submission" date="2018-10" db="EMBL/GenBank/DDBJ databases">
        <title>Isolation from soil.</title>
        <authorList>
            <person name="Hu J."/>
        </authorList>
    </citation>
    <scope>NUCLEOTIDE SEQUENCE [LARGE SCALE GENOMIC DNA]</scope>
    <source>
        <strain evidence="3 4">NEAU-Ht49</strain>
    </source>
</reference>
<name>A0A3M2M137_9ACTN</name>
<dbReference type="Gene3D" id="3.90.1200.10">
    <property type="match status" value="1"/>
</dbReference>
<dbReference type="SUPFAM" id="SSF56112">
    <property type="entry name" value="Protein kinase-like (PK-like)"/>
    <property type="match status" value="1"/>
</dbReference>
<comment type="caution">
    <text evidence="3">The sequence shown here is derived from an EMBL/GenBank/DDBJ whole genome shotgun (WGS) entry which is preliminary data.</text>
</comment>
<evidence type="ECO:0000313" key="4">
    <source>
        <dbReference type="Proteomes" id="UP000282674"/>
    </source>
</evidence>
<dbReference type="Pfam" id="PF01636">
    <property type="entry name" value="APH"/>
    <property type="match status" value="1"/>
</dbReference>
<evidence type="ECO:0000256" key="1">
    <source>
        <dbReference type="SAM" id="MobiDB-lite"/>
    </source>
</evidence>
<dbReference type="Proteomes" id="UP000282674">
    <property type="component" value="Unassembled WGS sequence"/>
</dbReference>
<feature type="domain" description="Aminoglycoside phosphotransferase" evidence="2">
    <location>
        <begin position="6"/>
        <end position="217"/>
    </location>
</feature>
<dbReference type="GO" id="GO:0016740">
    <property type="term" value="F:transferase activity"/>
    <property type="evidence" value="ECO:0007669"/>
    <property type="project" value="UniProtKB-KW"/>
</dbReference>
<dbReference type="InterPro" id="IPR011009">
    <property type="entry name" value="Kinase-like_dom_sf"/>
</dbReference>
<feature type="region of interest" description="Disordered" evidence="1">
    <location>
        <begin position="286"/>
        <end position="307"/>
    </location>
</feature>
<dbReference type="OrthoDB" id="3383851at2"/>
<dbReference type="EMBL" id="RFFG01000026">
    <property type="protein sequence ID" value="RMI43337.1"/>
    <property type="molecule type" value="Genomic_DNA"/>
</dbReference>
<dbReference type="AlphaFoldDB" id="A0A3M2M137"/>
<evidence type="ECO:0000259" key="2">
    <source>
        <dbReference type="Pfam" id="PF01636"/>
    </source>
</evidence>
<keyword evidence="4" id="KW-1185">Reference proteome</keyword>
<accession>A0A3M2M137</accession>
<protein>
    <submittedName>
        <fullName evidence="3">Aminoglycoside phosphotransferase family protein</fullName>
    </submittedName>
</protein>
<evidence type="ECO:0000313" key="3">
    <source>
        <dbReference type="EMBL" id="RMI43337.1"/>
    </source>
</evidence>
<sequence length="325" mass="36475">MECHGLRPLAGGFQNHVYAWDDPDHGPICIKLYAKGNHRRRVDREWAALTLLAEHGVRGVPRPLWLNSNENVPAIGMTLLNGTPLLDSADHQAALRGLAHTTRRLQQVPLSGLLADLERVDSVPRYMKRLTGSWPALLADDEDGPLTPAMRALLTAWHDSGDAELLSQTTAPGVFSRGDSNLLNWLRDGDTSPCVDFEYSGHSTKVFDAADLIEHISAREIPDSTWIVLLPDLGVTPGDRHLFLAAQRTCALRWLAVLWKQRRIRTAEFDAQHARVRLLQRHDNLEQRPRRWPGHRPPPRPPGGGERRFMLVAKQALNPPRAFTK</sequence>
<organism evidence="3 4">
    <name type="scientific">Actinomadura harenae</name>
    <dbReference type="NCBI Taxonomy" id="2483351"/>
    <lineage>
        <taxon>Bacteria</taxon>
        <taxon>Bacillati</taxon>
        <taxon>Actinomycetota</taxon>
        <taxon>Actinomycetes</taxon>
        <taxon>Streptosporangiales</taxon>
        <taxon>Thermomonosporaceae</taxon>
        <taxon>Actinomadura</taxon>
    </lineage>
</organism>
<gene>
    <name evidence="3" type="ORF">EBO15_16820</name>
</gene>
<proteinExistence type="predicted"/>
<keyword evidence="3" id="KW-0808">Transferase</keyword>
<dbReference type="RefSeq" id="WP_122195333.1">
    <property type="nucleotide sequence ID" value="NZ_JBHSKC010000012.1"/>
</dbReference>
<dbReference type="InterPro" id="IPR002575">
    <property type="entry name" value="Aminoglycoside_PTrfase"/>
</dbReference>